<reference evidence="1" key="1">
    <citation type="submission" date="2023-03" db="EMBL/GenBank/DDBJ databases">
        <title>Massive genome expansion in bonnet fungi (Mycena s.s.) driven by repeated elements and novel gene families across ecological guilds.</title>
        <authorList>
            <consortium name="Lawrence Berkeley National Laboratory"/>
            <person name="Harder C.B."/>
            <person name="Miyauchi S."/>
            <person name="Viragh M."/>
            <person name="Kuo A."/>
            <person name="Thoen E."/>
            <person name="Andreopoulos B."/>
            <person name="Lu D."/>
            <person name="Skrede I."/>
            <person name="Drula E."/>
            <person name="Henrissat B."/>
            <person name="Morin E."/>
            <person name="Kohler A."/>
            <person name="Barry K."/>
            <person name="LaButti K."/>
            <person name="Morin E."/>
            <person name="Salamov A."/>
            <person name="Lipzen A."/>
            <person name="Mereny Z."/>
            <person name="Hegedus B."/>
            <person name="Baldrian P."/>
            <person name="Stursova M."/>
            <person name="Weitz H."/>
            <person name="Taylor A."/>
            <person name="Grigoriev I.V."/>
            <person name="Nagy L.G."/>
            <person name="Martin F."/>
            <person name="Kauserud H."/>
        </authorList>
    </citation>
    <scope>NUCLEOTIDE SEQUENCE</scope>
    <source>
        <strain evidence="1">CBHHK200</strain>
    </source>
</reference>
<evidence type="ECO:0000313" key="1">
    <source>
        <dbReference type="EMBL" id="KAJ7042255.1"/>
    </source>
</evidence>
<dbReference type="Proteomes" id="UP001218188">
    <property type="component" value="Unassembled WGS sequence"/>
</dbReference>
<evidence type="ECO:0000313" key="2">
    <source>
        <dbReference type="Proteomes" id="UP001218188"/>
    </source>
</evidence>
<comment type="caution">
    <text evidence="1">The sequence shown here is derived from an EMBL/GenBank/DDBJ whole genome shotgun (WGS) entry which is preliminary data.</text>
</comment>
<dbReference type="EMBL" id="JARJCM010000013">
    <property type="protein sequence ID" value="KAJ7042255.1"/>
    <property type="molecule type" value="Genomic_DNA"/>
</dbReference>
<dbReference type="AlphaFoldDB" id="A0AAD6TAV9"/>
<organism evidence="1 2">
    <name type="scientific">Mycena alexandri</name>
    <dbReference type="NCBI Taxonomy" id="1745969"/>
    <lineage>
        <taxon>Eukaryota</taxon>
        <taxon>Fungi</taxon>
        <taxon>Dikarya</taxon>
        <taxon>Basidiomycota</taxon>
        <taxon>Agaricomycotina</taxon>
        <taxon>Agaricomycetes</taxon>
        <taxon>Agaricomycetidae</taxon>
        <taxon>Agaricales</taxon>
        <taxon>Marasmiineae</taxon>
        <taxon>Mycenaceae</taxon>
        <taxon>Mycena</taxon>
    </lineage>
</organism>
<protein>
    <submittedName>
        <fullName evidence="1">Uncharacterized protein</fullName>
    </submittedName>
</protein>
<proteinExistence type="predicted"/>
<name>A0AAD6TAV9_9AGAR</name>
<sequence length="119" mass="13421">MEIQPATEEPPIGYLFVCPESHFRIGPGSFKWPDCSAYWSFDSRGLERLSPDEATRLGFPSLNLTTRVGGYSWDTSVYAGLRQFHTGKGFDPDSQDVAHHNGYPLFQLSNHAEDRFAHV</sequence>
<keyword evidence="2" id="KW-1185">Reference proteome</keyword>
<gene>
    <name evidence="1" type="ORF">C8F04DRAFT_1030670</name>
</gene>
<accession>A0AAD6TAV9</accession>